<organism evidence="7 8">
    <name type="scientific">Kluyvera cryocrescens</name>
    <name type="common">Kluyvera citrophila</name>
    <dbReference type="NCBI Taxonomy" id="580"/>
    <lineage>
        <taxon>Bacteria</taxon>
        <taxon>Pseudomonadati</taxon>
        <taxon>Pseudomonadota</taxon>
        <taxon>Gammaproteobacteria</taxon>
        <taxon>Enterobacterales</taxon>
        <taxon>Enterobacteriaceae</taxon>
        <taxon>Kluyvera</taxon>
    </lineage>
</organism>
<evidence type="ECO:0000256" key="3">
    <source>
        <dbReference type="ARBA" id="ARBA00023229"/>
    </source>
</evidence>
<evidence type="ECO:0000256" key="2">
    <source>
        <dbReference type="ARBA" id="ARBA00022695"/>
    </source>
</evidence>
<keyword evidence="1" id="KW-0808">Transferase</keyword>
<sequence length="462" mass="51174">MKNIAVILSGGVGSRFGLSQPKQFAKLAGRSIIEYTVDCFEKTEVIDEIIIVSQSNYHDSIWQLINKNNWKKISKIVHGGSERFYSSYSALKSLDGYDGNCNIMFHDAVRPLVNESIISSCLNSLKDFEVVDVVIPSADTLVEIQDDGCISNIPKRSMMRRGQTPQAFHLSTIKSAYDKAFSLGKVHFTCDCSVLRAMLPGVRVSTVNGHENNIKITHPIDLFIAEKLLQEKTYHSELISERYDFLCGKHIVIFGGSSGIGQEMMNLAKLYGANVNIASRSYNGIDVANMSDVEGYLNHIIKKDGEIDYIINTTGYLIKKPLDTLTTSEIMTSININYLGVINVAIASKNALSRTNGMLLNFSSSSYTRGRAFYALYSSTKAAVVNLTQALAEEWDQDKIRVNCINPERTATPMRQANFGLEPEDSLLTPREVALKSLAVLGMNSTGVVIDVKKDNFRSDVI</sequence>
<dbReference type="InterPro" id="IPR036291">
    <property type="entry name" value="NAD(P)-bd_dom_sf"/>
</dbReference>
<dbReference type="InterPro" id="IPR050088">
    <property type="entry name" value="IspD/TarI_cytidylyltransf_bact"/>
</dbReference>
<dbReference type="InterPro" id="IPR034683">
    <property type="entry name" value="IspD/TarI"/>
</dbReference>
<dbReference type="EMBL" id="JAUEQX010000004">
    <property type="protein sequence ID" value="MDW3775763.1"/>
    <property type="molecule type" value="Genomic_DNA"/>
</dbReference>
<dbReference type="PROSITE" id="PS00061">
    <property type="entry name" value="ADH_SHORT"/>
    <property type="match status" value="1"/>
</dbReference>
<evidence type="ECO:0000256" key="4">
    <source>
        <dbReference type="ARBA" id="ARBA00080481"/>
    </source>
</evidence>
<dbReference type="PRINTS" id="PR00080">
    <property type="entry name" value="SDRFAMILY"/>
</dbReference>
<dbReference type="RefSeq" id="WP_318242209.1">
    <property type="nucleotide sequence ID" value="NZ_JAUEQX010000004.1"/>
</dbReference>
<dbReference type="PANTHER" id="PTHR32125">
    <property type="entry name" value="2-C-METHYL-D-ERYTHRITOL 4-PHOSPHATE CYTIDYLYLTRANSFERASE, CHLOROPLASTIC"/>
    <property type="match status" value="1"/>
</dbReference>
<protein>
    <recommendedName>
        <fullName evidence="5">4-diphosphocytidyl-2C-methyl-D-erythritol synthase</fullName>
    </recommendedName>
    <alternativeName>
        <fullName evidence="4">MEP cytidylyltransferase</fullName>
    </alternativeName>
</protein>
<dbReference type="GO" id="GO:0008299">
    <property type="term" value="P:isoprenoid biosynthetic process"/>
    <property type="evidence" value="ECO:0007669"/>
    <property type="project" value="UniProtKB-KW"/>
</dbReference>
<proteinExistence type="inferred from homology"/>
<dbReference type="Pfam" id="PF01128">
    <property type="entry name" value="IspD"/>
    <property type="match status" value="1"/>
</dbReference>
<dbReference type="PIRSF" id="PIRSF036586">
    <property type="entry name" value="CDP-ribitol_syn"/>
    <property type="match status" value="1"/>
</dbReference>
<comment type="similarity">
    <text evidence="6">Belongs to the short-chain dehydrogenases/reductases (SDR) family.</text>
</comment>
<dbReference type="PRINTS" id="PR00081">
    <property type="entry name" value="GDHRDH"/>
</dbReference>
<dbReference type="InterPro" id="IPR029044">
    <property type="entry name" value="Nucleotide-diphossugar_trans"/>
</dbReference>
<comment type="caution">
    <text evidence="7">The sequence shown here is derived from an EMBL/GenBank/DDBJ whole genome shotgun (WGS) entry which is preliminary data.</text>
</comment>
<dbReference type="Gene3D" id="3.40.50.720">
    <property type="entry name" value="NAD(P)-binding Rossmann-like Domain"/>
    <property type="match status" value="1"/>
</dbReference>
<evidence type="ECO:0000313" key="7">
    <source>
        <dbReference type="EMBL" id="MDW3775763.1"/>
    </source>
</evidence>
<evidence type="ECO:0000256" key="1">
    <source>
        <dbReference type="ARBA" id="ARBA00022679"/>
    </source>
</evidence>
<accession>A0AAW9C1M5</accession>
<keyword evidence="2 7" id="KW-0548">Nucleotidyltransferase</keyword>
<dbReference type="Pfam" id="PF00106">
    <property type="entry name" value="adh_short"/>
    <property type="match status" value="1"/>
</dbReference>
<dbReference type="Proteomes" id="UP001276300">
    <property type="component" value="Unassembled WGS sequence"/>
</dbReference>
<dbReference type="InterPro" id="IPR020904">
    <property type="entry name" value="Sc_DH/Rdtase_CS"/>
</dbReference>
<dbReference type="InterPro" id="IPR002347">
    <property type="entry name" value="SDR_fam"/>
</dbReference>
<dbReference type="InterPro" id="IPR012115">
    <property type="entry name" value="CDP-ribitol_syn"/>
</dbReference>
<gene>
    <name evidence="7" type="ORF">QWU01_02935</name>
</gene>
<dbReference type="CDD" id="cd05233">
    <property type="entry name" value="SDR_c"/>
    <property type="match status" value="1"/>
</dbReference>
<name>A0AAW9C1M5_KLUCR</name>
<reference evidence="7" key="1">
    <citation type="journal article" date="2023" name="J Glob Antimicrob Resist">
        <title>Emergence of NDM-1 and KPC-3 carbapenemases in Kluyvera cryocrescens: Investigating genetic heterogeneity and acquisition routes of blaNDM-1 in Enterobacterales species in Portugal.</title>
        <authorList>
            <person name="Loiodice M."/>
            <person name="Ribeiro M."/>
            <person name="Peixe L."/>
            <person name="Novais A."/>
        </authorList>
    </citation>
    <scope>NUCLEOTIDE SEQUENCE</scope>
    <source>
        <strain evidence="7">K629</strain>
    </source>
</reference>
<evidence type="ECO:0000313" key="8">
    <source>
        <dbReference type="Proteomes" id="UP001276300"/>
    </source>
</evidence>
<evidence type="ECO:0000256" key="5">
    <source>
        <dbReference type="ARBA" id="ARBA00081635"/>
    </source>
</evidence>
<dbReference type="Gene3D" id="3.90.550.10">
    <property type="entry name" value="Spore Coat Polysaccharide Biosynthesis Protein SpsA, Chain A"/>
    <property type="match status" value="1"/>
</dbReference>
<dbReference type="SUPFAM" id="SSF53448">
    <property type="entry name" value="Nucleotide-diphospho-sugar transferases"/>
    <property type="match status" value="1"/>
</dbReference>
<dbReference type="GO" id="GO:0050518">
    <property type="term" value="F:2-C-methyl-D-erythritol 4-phosphate cytidylyltransferase activity"/>
    <property type="evidence" value="ECO:0007669"/>
    <property type="project" value="TreeGrafter"/>
</dbReference>
<dbReference type="AlphaFoldDB" id="A0AAW9C1M5"/>
<dbReference type="FunFam" id="3.90.550.10:FF:000003">
    <property type="entry name" value="2-C-methyl-D-erythritol 4-phosphate cytidylyltransferase"/>
    <property type="match status" value="1"/>
</dbReference>
<dbReference type="SUPFAM" id="SSF51735">
    <property type="entry name" value="NAD(P)-binding Rossmann-fold domains"/>
    <property type="match status" value="1"/>
</dbReference>
<dbReference type="PANTHER" id="PTHR32125:SF4">
    <property type="entry name" value="2-C-METHYL-D-ERYTHRITOL 4-PHOSPHATE CYTIDYLYLTRANSFERASE, CHLOROPLASTIC"/>
    <property type="match status" value="1"/>
</dbReference>
<keyword evidence="3" id="KW-0414">Isoprene biosynthesis</keyword>
<evidence type="ECO:0000256" key="6">
    <source>
        <dbReference type="RuleBase" id="RU000363"/>
    </source>
</evidence>
<dbReference type="CDD" id="cd02516">
    <property type="entry name" value="CDP-ME_synthetase"/>
    <property type="match status" value="1"/>
</dbReference>